<accession>A0AAE1CZD6</accession>
<proteinExistence type="predicted"/>
<gene>
    <name evidence="1" type="ORF">RRG08_015423</name>
</gene>
<organism evidence="1 2">
    <name type="scientific">Elysia crispata</name>
    <name type="common">lettuce slug</name>
    <dbReference type="NCBI Taxonomy" id="231223"/>
    <lineage>
        <taxon>Eukaryota</taxon>
        <taxon>Metazoa</taxon>
        <taxon>Spiralia</taxon>
        <taxon>Lophotrochozoa</taxon>
        <taxon>Mollusca</taxon>
        <taxon>Gastropoda</taxon>
        <taxon>Heterobranchia</taxon>
        <taxon>Euthyneura</taxon>
        <taxon>Panpulmonata</taxon>
        <taxon>Sacoglossa</taxon>
        <taxon>Placobranchoidea</taxon>
        <taxon>Plakobranchidae</taxon>
        <taxon>Elysia</taxon>
    </lineage>
</organism>
<dbReference type="AlphaFoldDB" id="A0AAE1CZD6"/>
<dbReference type="Proteomes" id="UP001283361">
    <property type="component" value="Unassembled WGS sequence"/>
</dbReference>
<keyword evidence="2" id="KW-1185">Reference proteome</keyword>
<protein>
    <submittedName>
        <fullName evidence="1">Uncharacterized protein</fullName>
    </submittedName>
</protein>
<evidence type="ECO:0000313" key="2">
    <source>
        <dbReference type="Proteomes" id="UP001283361"/>
    </source>
</evidence>
<evidence type="ECO:0000313" key="1">
    <source>
        <dbReference type="EMBL" id="KAK3745635.1"/>
    </source>
</evidence>
<name>A0AAE1CZD6_9GAST</name>
<dbReference type="EMBL" id="JAWDGP010006203">
    <property type="protein sequence ID" value="KAK3745635.1"/>
    <property type="molecule type" value="Genomic_DNA"/>
</dbReference>
<comment type="caution">
    <text evidence="1">The sequence shown here is derived from an EMBL/GenBank/DDBJ whole genome shotgun (WGS) entry which is preliminary data.</text>
</comment>
<sequence length="79" mass="8399">MAVIESLKFASSIISQECFPSPSLWWGTDTAAPGVSASSSAAMFMALTDWVISPVCSSLCTSGNPSRRSSGYVTEFQRL</sequence>
<reference evidence="1" key="1">
    <citation type="journal article" date="2023" name="G3 (Bethesda)">
        <title>A reference genome for the long-term kleptoplast-retaining sea slug Elysia crispata morphotype clarki.</title>
        <authorList>
            <person name="Eastman K.E."/>
            <person name="Pendleton A.L."/>
            <person name="Shaikh M.A."/>
            <person name="Suttiyut T."/>
            <person name="Ogas R."/>
            <person name="Tomko P."/>
            <person name="Gavelis G."/>
            <person name="Widhalm J.R."/>
            <person name="Wisecaver J.H."/>
        </authorList>
    </citation>
    <scope>NUCLEOTIDE SEQUENCE</scope>
    <source>
        <strain evidence="1">ECLA1</strain>
    </source>
</reference>